<comment type="caution">
    <text evidence="2">The sequence shown here is derived from an EMBL/GenBank/DDBJ whole genome shotgun (WGS) entry which is preliminary data.</text>
</comment>
<dbReference type="EMBL" id="SPHZ02000003">
    <property type="protein sequence ID" value="KAF0926171.1"/>
    <property type="molecule type" value="Genomic_DNA"/>
</dbReference>
<feature type="compositionally biased region" description="Basic and acidic residues" evidence="1">
    <location>
        <begin position="22"/>
        <end position="32"/>
    </location>
</feature>
<proteinExistence type="predicted"/>
<evidence type="ECO:0000256" key="1">
    <source>
        <dbReference type="SAM" id="MobiDB-lite"/>
    </source>
</evidence>
<sequence length="129" mass="14056">MAAPEGEQRHVATESVGGEARGLLERRRDRFNEGTAIGGVQGIGGDWSRASSESVTGGKHLPPRREGGSPTENSPVAAAPWWEERREEALGSGSGEKAFGMRMLTRDRARARDQRSQRMFGPRLGRDRG</sequence>
<accession>A0A6G1ENH7</accession>
<evidence type="ECO:0000313" key="2">
    <source>
        <dbReference type="EMBL" id="KAF0926171.1"/>
    </source>
</evidence>
<keyword evidence="3" id="KW-1185">Reference proteome</keyword>
<dbReference type="Proteomes" id="UP000479710">
    <property type="component" value="Unassembled WGS sequence"/>
</dbReference>
<name>A0A6G1ENH7_9ORYZ</name>
<gene>
    <name evidence="2" type="ORF">E2562_022009</name>
</gene>
<protein>
    <submittedName>
        <fullName evidence="2">Uncharacterized protein</fullName>
    </submittedName>
</protein>
<feature type="region of interest" description="Disordered" evidence="1">
    <location>
        <begin position="1"/>
        <end position="129"/>
    </location>
</feature>
<reference evidence="2 3" key="1">
    <citation type="submission" date="2019-11" db="EMBL/GenBank/DDBJ databases">
        <title>Whole genome sequence of Oryza granulata.</title>
        <authorList>
            <person name="Li W."/>
        </authorList>
    </citation>
    <scope>NUCLEOTIDE SEQUENCE [LARGE SCALE GENOMIC DNA]</scope>
    <source>
        <strain evidence="3">cv. Menghai</strain>
        <tissue evidence="2">Leaf</tissue>
    </source>
</reference>
<dbReference type="AlphaFoldDB" id="A0A6G1ENH7"/>
<organism evidence="2 3">
    <name type="scientific">Oryza meyeriana var. granulata</name>
    <dbReference type="NCBI Taxonomy" id="110450"/>
    <lineage>
        <taxon>Eukaryota</taxon>
        <taxon>Viridiplantae</taxon>
        <taxon>Streptophyta</taxon>
        <taxon>Embryophyta</taxon>
        <taxon>Tracheophyta</taxon>
        <taxon>Spermatophyta</taxon>
        <taxon>Magnoliopsida</taxon>
        <taxon>Liliopsida</taxon>
        <taxon>Poales</taxon>
        <taxon>Poaceae</taxon>
        <taxon>BOP clade</taxon>
        <taxon>Oryzoideae</taxon>
        <taxon>Oryzeae</taxon>
        <taxon>Oryzinae</taxon>
        <taxon>Oryza</taxon>
        <taxon>Oryza meyeriana</taxon>
    </lineage>
</organism>
<feature type="compositionally biased region" description="Gly residues" evidence="1">
    <location>
        <begin position="36"/>
        <end position="45"/>
    </location>
</feature>
<feature type="compositionally biased region" description="Basic and acidic residues" evidence="1">
    <location>
        <begin position="1"/>
        <end position="12"/>
    </location>
</feature>
<feature type="compositionally biased region" description="Basic and acidic residues" evidence="1">
    <location>
        <begin position="104"/>
        <end position="116"/>
    </location>
</feature>
<evidence type="ECO:0000313" key="3">
    <source>
        <dbReference type="Proteomes" id="UP000479710"/>
    </source>
</evidence>